<feature type="compositionally biased region" description="Basic and acidic residues" evidence="1">
    <location>
        <begin position="108"/>
        <end position="120"/>
    </location>
</feature>
<feature type="signal peptide" evidence="2">
    <location>
        <begin position="1"/>
        <end position="24"/>
    </location>
</feature>
<accession>A0A9P7FXK1</accession>
<feature type="region of interest" description="Disordered" evidence="1">
    <location>
        <begin position="397"/>
        <end position="434"/>
    </location>
</feature>
<keyword evidence="2" id="KW-0732">Signal</keyword>
<feature type="compositionally biased region" description="Polar residues" evidence="1">
    <location>
        <begin position="407"/>
        <end position="416"/>
    </location>
</feature>
<evidence type="ECO:0000313" key="4">
    <source>
        <dbReference type="Proteomes" id="UP000717328"/>
    </source>
</evidence>
<reference evidence="3" key="2">
    <citation type="submission" date="2021-10" db="EMBL/GenBank/DDBJ databases">
        <title>Phylogenomics reveals ancestral predisposition of the termite-cultivated fungus Termitomyces towards a domesticated lifestyle.</title>
        <authorList>
            <person name="Auxier B."/>
            <person name="Grum-Grzhimaylo A."/>
            <person name="Cardenas M.E."/>
            <person name="Lodge J.D."/>
            <person name="Laessoe T."/>
            <person name="Pedersen O."/>
            <person name="Smith M.E."/>
            <person name="Kuyper T.W."/>
            <person name="Franco-Molano E.A."/>
            <person name="Baroni T.J."/>
            <person name="Aanen D.K."/>
        </authorList>
    </citation>
    <scope>NUCLEOTIDE SEQUENCE</scope>
    <source>
        <strain evidence="3">D49</strain>
    </source>
</reference>
<feature type="compositionally biased region" description="Polar residues" evidence="1">
    <location>
        <begin position="953"/>
        <end position="971"/>
    </location>
</feature>
<feature type="region of interest" description="Disordered" evidence="1">
    <location>
        <begin position="766"/>
        <end position="978"/>
    </location>
</feature>
<feature type="chain" id="PRO_5040172179" evidence="2">
    <location>
        <begin position="25"/>
        <end position="978"/>
    </location>
</feature>
<proteinExistence type="predicted"/>
<sequence length="978" mass="104275">MKVTTASVTCLLHTLPTTVVLVPGSPMEDPWANAWGEPAKQAQGVQSTWSNPAQPSSPGLNVEVDIAMPSWATGAGIQWSEPSPEQTSLWASNAPFKEWPTSTYEDLPLGKRSSDLRPDSGRSPSPDTETSNSMLESPKQIVLLKTPMEESIQEDVPSTTPNTLPPSPDPFGTFETGLDAEERNLDPWAHSMESPDIPTQEEQVTWVPSWGASDSEIDAPAVTKAPDEWEMAKQQKERQDLHVPPHVLASILDDFQTLSRDLWPHIPEVSAEETAKNDGRSGIDSVEGLMATANRIVPQDMTLPQYAQFSKTFTAKYCGESLRLTRHVPVTRLSPFNLYLTSKGSTAWETSVKARVEAVNDDLLPPGWRVVEKDKESLPIVDTQKKASGGLLSFFGRRTSMVPPPNNLQRSGSESSVRAPPLIPPIIPSNSPTPVSPISTVASADSVKSLPAPSSTSALVASSSSLSSNLSTSSDPAPTPTTTVQPTPDTFESSQTPSAVSRFLGRFSRSKPGVSSPRNSLALSTDDLEFLSDIVPSANDEVDEASQLRDLSVMISSSPLPAALPPPLAPPPRPPPRVTSNMLPTTTARLPPPNIPTMLPKPAIANFPTPSIDSDDLFSVFNSPQPSNLSHQPVNTSSNLPLPPSPITALPPPPTPTSLKLSPHTTGFSSSSYSTGRSSPFEFNVSRTQTPTPLRRTPVAIMSSGSASSSSSSFHVPLPPPPILPPPPVSKPTLSKLTSPPSRSSVQETSDFIEFSSLPSATSVSTAFSDESLFPESSITKESNDWDDFDDFVSSQIRDPSPPRPPAKPTSFNQPAIKNKHAQALPPQPPMKSPSPLQKARAADHHRTLSLVTEAAARPGVWPAPRSPLPNALPPPPGSSQPIARSNVRASWAQPQQGNGPSTSPFPFSILPPPGFSAVRNSTMTPSPPPPLRRASPAAQPSNGYSHPLPSVQPKSLISSPTSSGGLSAQDLSFFEGL</sequence>
<feature type="compositionally biased region" description="Pro residues" evidence="1">
    <location>
        <begin position="717"/>
        <end position="730"/>
    </location>
</feature>
<feature type="compositionally biased region" description="Polar residues" evidence="1">
    <location>
        <begin position="766"/>
        <end position="781"/>
    </location>
</feature>
<name>A0A9P7FXK1_9AGAR</name>
<dbReference type="Proteomes" id="UP000717328">
    <property type="component" value="Unassembled WGS sequence"/>
</dbReference>
<feature type="compositionally biased region" description="Polar residues" evidence="1">
    <location>
        <begin position="122"/>
        <end position="135"/>
    </location>
</feature>
<feature type="region of interest" description="Disordered" evidence="1">
    <location>
        <begin position="562"/>
        <end position="750"/>
    </location>
</feature>
<feature type="compositionally biased region" description="Polar residues" evidence="1">
    <location>
        <begin position="620"/>
        <end position="632"/>
    </location>
</feature>
<evidence type="ECO:0000256" key="2">
    <source>
        <dbReference type="SAM" id="SignalP"/>
    </source>
</evidence>
<gene>
    <name evidence="3" type="ORF">H0H81_007039</name>
</gene>
<evidence type="ECO:0000256" key="1">
    <source>
        <dbReference type="SAM" id="MobiDB-lite"/>
    </source>
</evidence>
<feature type="compositionally biased region" description="Polar residues" evidence="1">
    <location>
        <begin position="893"/>
        <end position="906"/>
    </location>
</feature>
<keyword evidence="4" id="KW-1185">Reference proteome</keyword>
<feature type="compositionally biased region" description="Polar residues" evidence="1">
    <location>
        <begin position="578"/>
        <end position="588"/>
    </location>
</feature>
<feature type="compositionally biased region" description="Pro residues" evidence="1">
    <location>
        <begin position="641"/>
        <end position="656"/>
    </location>
</feature>
<protein>
    <submittedName>
        <fullName evidence="3">Uncharacterized protein</fullName>
    </submittedName>
</protein>
<dbReference type="EMBL" id="JABCKI010005732">
    <property type="protein sequence ID" value="KAG5639095.1"/>
    <property type="molecule type" value="Genomic_DNA"/>
</dbReference>
<feature type="region of interest" description="Disordered" evidence="1">
    <location>
        <begin position="466"/>
        <end position="498"/>
    </location>
</feature>
<feature type="compositionally biased region" description="Low complexity" evidence="1">
    <location>
        <begin position="466"/>
        <end position="490"/>
    </location>
</feature>
<dbReference type="AlphaFoldDB" id="A0A9P7FXK1"/>
<feature type="compositionally biased region" description="Low complexity" evidence="1">
    <location>
        <begin position="933"/>
        <end position="942"/>
    </location>
</feature>
<organism evidence="3 4">
    <name type="scientific">Sphagnurus paluster</name>
    <dbReference type="NCBI Taxonomy" id="117069"/>
    <lineage>
        <taxon>Eukaryota</taxon>
        <taxon>Fungi</taxon>
        <taxon>Dikarya</taxon>
        <taxon>Basidiomycota</taxon>
        <taxon>Agaricomycotina</taxon>
        <taxon>Agaricomycetes</taxon>
        <taxon>Agaricomycetidae</taxon>
        <taxon>Agaricales</taxon>
        <taxon>Tricholomatineae</taxon>
        <taxon>Lyophyllaceae</taxon>
        <taxon>Sphagnurus</taxon>
    </lineage>
</organism>
<evidence type="ECO:0000313" key="3">
    <source>
        <dbReference type="EMBL" id="KAG5639095.1"/>
    </source>
</evidence>
<reference evidence="3" key="1">
    <citation type="submission" date="2021-02" db="EMBL/GenBank/DDBJ databases">
        <authorList>
            <person name="Nieuwenhuis M."/>
            <person name="Van De Peppel L.J.J."/>
        </authorList>
    </citation>
    <scope>NUCLEOTIDE SEQUENCE</scope>
    <source>
        <strain evidence="3">D49</strain>
    </source>
</reference>
<feature type="compositionally biased region" description="Low complexity" evidence="1">
    <location>
        <begin position="657"/>
        <end position="716"/>
    </location>
</feature>
<dbReference type="OrthoDB" id="3262497at2759"/>
<feature type="region of interest" description="Disordered" evidence="1">
    <location>
        <begin position="100"/>
        <end position="138"/>
    </location>
</feature>
<feature type="compositionally biased region" description="Pro residues" evidence="1">
    <location>
        <begin position="562"/>
        <end position="577"/>
    </location>
</feature>
<feature type="compositionally biased region" description="Polar residues" evidence="1">
    <location>
        <begin position="736"/>
        <end position="750"/>
    </location>
</feature>
<comment type="caution">
    <text evidence="3">The sequence shown here is derived from an EMBL/GenBank/DDBJ whole genome shotgun (WGS) entry which is preliminary data.</text>
</comment>
<feature type="compositionally biased region" description="Pro residues" evidence="1">
    <location>
        <begin position="865"/>
        <end position="879"/>
    </location>
</feature>